<dbReference type="Proteomes" id="UP000054018">
    <property type="component" value="Unassembled WGS sequence"/>
</dbReference>
<dbReference type="HOGENOM" id="CLU_2347546_0_0_1"/>
<protein>
    <submittedName>
        <fullName evidence="1">Uncharacterized protein</fullName>
    </submittedName>
</protein>
<name>A0A0C9YCR8_9AGAM</name>
<sequence length="97" mass="11219">MKLRYDFMRCDKEQKVYTERSGGGAVQRMDDAALTLIDVAALIAIRLPQGPTHFELYAFVSALRESISKLDFLQGSGELFVERRIWQELVQRRLLIE</sequence>
<dbReference type="EMBL" id="KN834179">
    <property type="protein sequence ID" value="KIK11649.1"/>
    <property type="molecule type" value="Genomic_DNA"/>
</dbReference>
<reference evidence="1 2" key="1">
    <citation type="submission" date="2014-04" db="EMBL/GenBank/DDBJ databases">
        <authorList>
            <consortium name="DOE Joint Genome Institute"/>
            <person name="Kuo A."/>
            <person name="Kohler A."/>
            <person name="Costa M.D."/>
            <person name="Nagy L.G."/>
            <person name="Floudas D."/>
            <person name="Copeland A."/>
            <person name="Barry K.W."/>
            <person name="Cichocki N."/>
            <person name="Veneault-Fourrey C."/>
            <person name="LaButti K."/>
            <person name="Lindquist E.A."/>
            <person name="Lipzen A."/>
            <person name="Lundell T."/>
            <person name="Morin E."/>
            <person name="Murat C."/>
            <person name="Sun H."/>
            <person name="Tunlid A."/>
            <person name="Henrissat B."/>
            <person name="Grigoriev I.V."/>
            <person name="Hibbett D.S."/>
            <person name="Martin F."/>
            <person name="Nordberg H.P."/>
            <person name="Cantor M.N."/>
            <person name="Hua S.X."/>
        </authorList>
    </citation>
    <scope>NUCLEOTIDE SEQUENCE [LARGE SCALE GENOMIC DNA]</scope>
    <source>
        <strain evidence="1 2">441</strain>
    </source>
</reference>
<dbReference type="AlphaFoldDB" id="A0A0C9YCR8"/>
<keyword evidence="2" id="KW-1185">Reference proteome</keyword>
<reference evidence="2" key="2">
    <citation type="submission" date="2015-01" db="EMBL/GenBank/DDBJ databases">
        <title>Evolutionary Origins and Diversification of the Mycorrhizal Mutualists.</title>
        <authorList>
            <consortium name="DOE Joint Genome Institute"/>
            <consortium name="Mycorrhizal Genomics Consortium"/>
            <person name="Kohler A."/>
            <person name="Kuo A."/>
            <person name="Nagy L.G."/>
            <person name="Floudas D."/>
            <person name="Copeland A."/>
            <person name="Barry K.W."/>
            <person name="Cichocki N."/>
            <person name="Veneault-Fourrey C."/>
            <person name="LaButti K."/>
            <person name="Lindquist E.A."/>
            <person name="Lipzen A."/>
            <person name="Lundell T."/>
            <person name="Morin E."/>
            <person name="Murat C."/>
            <person name="Riley R."/>
            <person name="Ohm R."/>
            <person name="Sun H."/>
            <person name="Tunlid A."/>
            <person name="Henrissat B."/>
            <person name="Grigoriev I.V."/>
            <person name="Hibbett D.S."/>
            <person name="Martin F."/>
        </authorList>
    </citation>
    <scope>NUCLEOTIDE SEQUENCE [LARGE SCALE GENOMIC DNA]</scope>
    <source>
        <strain evidence="2">441</strain>
    </source>
</reference>
<evidence type="ECO:0000313" key="1">
    <source>
        <dbReference type="EMBL" id="KIK11649.1"/>
    </source>
</evidence>
<gene>
    <name evidence="1" type="ORF">PISMIDRAFT_478428</name>
</gene>
<evidence type="ECO:0000313" key="2">
    <source>
        <dbReference type="Proteomes" id="UP000054018"/>
    </source>
</evidence>
<proteinExistence type="predicted"/>
<organism evidence="1 2">
    <name type="scientific">Pisolithus microcarpus 441</name>
    <dbReference type="NCBI Taxonomy" id="765257"/>
    <lineage>
        <taxon>Eukaryota</taxon>
        <taxon>Fungi</taxon>
        <taxon>Dikarya</taxon>
        <taxon>Basidiomycota</taxon>
        <taxon>Agaricomycotina</taxon>
        <taxon>Agaricomycetes</taxon>
        <taxon>Agaricomycetidae</taxon>
        <taxon>Boletales</taxon>
        <taxon>Sclerodermatineae</taxon>
        <taxon>Pisolithaceae</taxon>
        <taxon>Pisolithus</taxon>
    </lineage>
</organism>
<accession>A0A0C9YCR8</accession>